<dbReference type="AlphaFoldDB" id="A0A940IK00"/>
<gene>
    <name evidence="12" type="ORF">IAB75_10585</name>
</gene>
<sequence>MTIHKAGRGTILCIWAFCALMVYLVLHYISCVFVSYPLAGAFIFFMGFVLYFFRVPDRETVASEKAVTSVADGEVVIIDKVYESEYIKGECIQVSVYMDFFNVHVNFWPISGEVTYYKYHPGKYLLAFLPKASELNEHTSVAVKNMYGEVFFKQLAGTFARRIVCYAKVGNTSERGSQCGIIKFGSRIDMYLPLDADIKVKVGDEVRACETIIAEL</sequence>
<dbReference type="PANTHER" id="PTHR35809:SF1">
    <property type="entry name" value="ARCHAETIDYLSERINE DECARBOXYLASE PROENZYME-RELATED"/>
    <property type="match status" value="1"/>
</dbReference>
<keyword evidence="1" id="KW-1003">Cell membrane</keyword>
<organism evidence="12 13">
    <name type="scientific">Candidatus Cryptobacteroides avicola</name>
    <dbReference type="NCBI Taxonomy" id="2840757"/>
    <lineage>
        <taxon>Bacteria</taxon>
        <taxon>Pseudomonadati</taxon>
        <taxon>Bacteroidota</taxon>
        <taxon>Bacteroidia</taxon>
        <taxon>Bacteroidales</taxon>
        <taxon>Candidatus Cryptobacteroides</taxon>
    </lineage>
</organism>
<evidence type="ECO:0000256" key="4">
    <source>
        <dbReference type="ARBA" id="ARBA00023098"/>
    </source>
</evidence>
<evidence type="ECO:0000313" key="12">
    <source>
        <dbReference type="EMBL" id="MBO8484538.1"/>
    </source>
</evidence>
<evidence type="ECO:0000256" key="6">
    <source>
        <dbReference type="ARBA" id="ARBA00023145"/>
    </source>
</evidence>
<dbReference type="PANTHER" id="PTHR35809">
    <property type="entry name" value="ARCHAETIDYLSERINE DECARBOXYLASE PROENZYME-RELATED"/>
    <property type="match status" value="1"/>
</dbReference>
<keyword evidence="10" id="KW-0670">Pyruvate</keyword>
<evidence type="ECO:0000256" key="1">
    <source>
        <dbReference type="ARBA" id="ARBA00022475"/>
    </source>
</evidence>
<keyword evidence="3" id="KW-0210">Decarboxylase</keyword>
<keyword evidence="11" id="KW-0812">Transmembrane</keyword>
<keyword evidence="8 12" id="KW-0456">Lyase</keyword>
<reference evidence="12" key="2">
    <citation type="journal article" date="2021" name="PeerJ">
        <title>Extensive microbial diversity within the chicken gut microbiome revealed by metagenomics and culture.</title>
        <authorList>
            <person name="Gilroy R."/>
            <person name="Ravi A."/>
            <person name="Getino M."/>
            <person name="Pursley I."/>
            <person name="Horton D.L."/>
            <person name="Alikhan N.F."/>
            <person name="Baker D."/>
            <person name="Gharbi K."/>
            <person name="Hall N."/>
            <person name="Watson M."/>
            <person name="Adriaenssens E.M."/>
            <person name="Foster-Nyarko E."/>
            <person name="Jarju S."/>
            <person name="Secka A."/>
            <person name="Antonio M."/>
            <person name="Oren A."/>
            <person name="Chaudhuri R.R."/>
            <person name="La Ragione R."/>
            <person name="Hildebrand F."/>
            <person name="Pallen M.J."/>
        </authorList>
    </citation>
    <scope>NUCLEOTIDE SEQUENCE</scope>
    <source>
        <strain evidence="12">G3-8215</strain>
    </source>
</reference>
<evidence type="ECO:0000313" key="13">
    <source>
        <dbReference type="Proteomes" id="UP000725002"/>
    </source>
</evidence>
<keyword evidence="9" id="KW-1208">Phospholipid metabolism</keyword>
<keyword evidence="5 11" id="KW-0472">Membrane</keyword>
<evidence type="ECO:0000256" key="8">
    <source>
        <dbReference type="ARBA" id="ARBA00023239"/>
    </source>
</evidence>
<keyword evidence="11" id="KW-1133">Transmembrane helix</keyword>
<evidence type="ECO:0000256" key="7">
    <source>
        <dbReference type="ARBA" id="ARBA00023209"/>
    </source>
</evidence>
<feature type="transmembrane region" description="Helical" evidence="11">
    <location>
        <begin position="12"/>
        <end position="29"/>
    </location>
</feature>
<evidence type="ECO:0000256" key="2">
    <source>
        <dbReference type="ARBA" id="ARBA00022516"/>
    </source>
</evidence>
<dbReference type="Pfam" id="PF02666">
    <property type="entry name" value="PS_Dcarbxylase"/>
    <property type="match status" value="1"/>
</dbReference>
<feature type="transmembrane region" description="Helical" evidence="11">
    <location>
        <begin position="35"/>
        <end position="53"/>
    </location>
</feature>
<comment type="caution">
    <text evidence="12">The sequence shown here is derived from an EMBL/GenBank/DDBJ whole genome shotgun (WGS) entry which is preliminary data.</text>
</comment>
<keyword evidence="4" id="KW-0443">Lipid metabolism</keyword>
<evidence type="ECO:0000256" key="3">
    <source>
        <dbReference type="ARBA" id="ARBA00022793"/>
    </source>
</evidence>
<dbReference type="GO" id="GO:0004609">
    <property type="term" value="F:phosphatidylserine decarboxylase activity"/>
    <property type="evidence" value="ECO:0007669"/>
    <property type="project" value="UniProtKB-EC"/>
</dbReference>
<keyword evidence="6" id="KW-0865">Zymogen</keyword>
<protein>
    <submittedName>
        <fullName evidence="12">Phosphatidylserine decarboxylase family protein</fullName>
        <ecNumber evidence="12">4.1.1.65</ecNumber>
    </submittedName>
</protein>
<evidence type="ECO:0000256" key="9">
    <source>
        <dbReference type="ARBA" id="ARBA00023264"/>
    </source>
</evidence>
<dbReference type="InterPro" id="IPR003817">
    <property type="entry name" value="PS_Dcarbxylase"/>
</dbReference>
<keyword evidence="7" id="KW-0594">Phospholipid biosynthesis</keyword>
<dbReference type="InterPro" id="IPR033175">
    <property type="entry name" value="PSD-A"/>
</dbReference>
<accession>A0A940IK00</accession>
<dbReference type="EC" id="4.1.1.65" evidence="12"/>
<reference evidence="12" key="1">
    <citation type="submission" date="2020-10" db="EMBL/GenBank/DDBJ databases">
        <authorList>
            <person name="Gilroy R."/>
        </authorList>
    </citation>
    <scope>NUCLEOTIDE SEQUENCE</scope>
    <source>
        <strain evidence="12">G3-8215</strain>
    </source>
</reference>
<keyword evidence="2" id="KW-0444">Lipid biosynthesis</keyword>
<evidence type="ECO:0000256" key="10">
    <source>
        <dbReference type="ARBA" id="ARBA00023317"/>
    </source>
</evidence>
<evidence type="ECO:0000256" key="11">
    <source>
        <dbReference type="SAM" id="Phobius"/>
    </source>
</evidence>
<proteinExistence type="predicted"/>
<name>A0A940IK00_9BACT</name>
<dbReference type="EMBL" id="JADILV010000077">
    <property type="protein sequence ID" value="MBO8484538.1"/>
    <property type="molecule type" value="Genomic_DNA"/>
</dbReference>
<dbReference type="GO" id="GO:0008654">
    <property type="term" value="P:phospholipid biosynthetic process"/>
    <property type="evidence" value="ECO:0007669"/>
    <property type="project" value="UniProtKB-KW"/>
</dbReference>
<dbReference type="NCBIfam" id="NF003678">
    <property type="entry name" value="PRK05305.1-2"/>
    <property type="match status" value="1"/>
</dbReference>
<evidence type="ECO:0000256" key="5">
    <source>
        <dbReference type="ARBA" id="ARBA00023136"/>
    </source>
</evidence>
<dbReference type="Proteomes" id="UP000725002">
    <property type="component" value="Unassembled WGS sequence"/>
</dbReference>